<dbReference type="NCBIfam" id="TIGR01643">
    <property type="entry name" value="YD_repeat_2x"/>
    <property type="match status" value="2"/>
</dbReference>
<dbReference type="InterPro" id="IPR031325">
    <property type="entry name" value="RHS_repeat"/>
</dbReference>
<gene>
    <name evidence="5" type="ORF">Cco03nite_53120</name>
</gene>
<feature type="region of interest" description="Disordered" evidence="2">
    <location>
        <begin position="42"/>
        <end position="78"/>
    </location>
</feature>
<feature type="compositionally biased region" description="Low complexity" evidence="2">
    <location>
        <begin position="1227"/>
        <end position="1239"/>
    </location>
</feature>
<dbReference type="Pfam" id="PF05593">
    <property type="entry name" value="RHS_repeat"/>
    <property type="match status" value="1"/>
</dbReference>
<dbReference type="SMART" id="SM00306">
    <property type="entry name" value="HintN"/>
    <property type="match status" value="1"/>
</dbReference>
<dbReference type="InterPro" id="IPR022385">
    <property type="entry name" value="Rhs_assc_core"/>
</dbReference>
<proteinExistence type="predicted"/>
<feature type="chain" id="PRO_5038548515" description="Hint domain-containing protein" evidence="3">
    <location>
        <begin position="36"/>
        <end position="2261"/>
    </location>
</feature>
<dbReference type="PANTHER" id="PTHR32305">
    <property type="match status" value="1"/>
</dbReference>
<dbReference type="PANTHER" id="PTHR32305:SF17">
    <property type="entry name" value="TRNA NUCLEASE WAPA"/>
    <property type="match status" value="1"/>
</dbReference>
<dbReference type="Gene3D" id="2.180.10.10">
    <property type="entry name" value="RHS repeat-associated core"/>
    <property type="match status" value="2"/>
</dbReference>
<dbReference type="EMBL" id="BONI01000050">
    <property type="protein sequence ID" value="GIG08612.1"/>
    <property type="molecule type" value="Genomic_DNA"/>
</dbReference>
<name>A0A8J3P9B4_9ACTN</name>
<dbReference type="Pfam" id="PF25023">
    <property type="entry name" value="TEN_YD-shell"/>
    <property type="match status" value="1"/>
</dbReference>
<dbReference type="InterPro" id="IPR050708">
    <property type="entry name" value="T6SS_VgrG/RHS"/>
</dbReference>
<keyword evidence="1" id="KW-0677">Repeat</keyword>
<organism evidence="5 6">
    <name type="scientific">Catellatospora coxensis</name>
    <dbReference type="NCBI Taxonomy" id="310354"/>
    <lineage>
        <taxon>Bacteria</taxon>
        <taxon>Bacillati</taxon>
        <taxon>Actinomycetota</taxon>
        <taxon>Actinomycetes</taxon>
        <taxon>Micromonosporales</taxon>
        <taxon>Micromonosporaceae</taxon>
        <taxon>Catellatospora</taxon>
    </lineage>
</organism>
<sequence length="2261" mass="243999">MSLKRKIPLFAPRRRLTRPLALVLAAALGAGLVQVQSVTPAAAESGRPATQAQAQAAKGTALKSQSPRKDPTADKNMSRADAVVWPVAGSADIDAATVERTPARIGGLRIDVAPAKTVAAGASSRSAAQAPQRAHVQVFDRTAAKRAGVDGPVFKVSRADGVTATEQVGIAVGYDTFAHAHGGDWGARLRLVSLPSCALTTPDKAECRKALPVETVNDTATQTLRADVAAAGVESGAMVLAMTAGDSSAQGDYTATKLSPSSSWSTATSTGAFSWTYPIRTPATPSGFGPQVALSYSSQSVDGRTSATNNQGSWIGEGFTYEPGYIERRYKACADDGHETSGDQCWAFHNGTVMLAGHSGTLVKVDDDNYRLSTDDGSKVERLTGAVNGDDDGEYWKITTTDGTRYFFGQNRLPGWTAGKEETESTWTAPVYGDDANEPCHKASFDDSYCDQAWRWNLDHVIDPRGNVISYFYDRETNHYARGGKTDVNGAAYHRGGYLARVDYGQRDQQVYTTNAPARMVFTTAERCIPGGSVDCDPQDLDEDTAASWPDVPEDRICAAGTHCEATQTAATFFTRKRLTKIQTEIREGAGWSPVESWSLEHQFKVNDDNSRTLWLRKILHSGHRGGATLTMPATELDGIQLPNRIDLDDDNFGPLIRYRLATVKTDTGAQITVNYKAPDCTKDNLPTPGQSTGRCYPVIWNPLGGGDEDKVTDWFHKYVVDNVVEDDLVGGNDDMVTSYEYVGGAAWRKSEPDGIGKDEDLTWSDWRGYGHVIVRNGDGQSMPGRVDHFFLRGLSGGEKSDGTRPVVTVKDSTGTAYTDHNAFSGHEIETVLYDGADIVSKSINQPWRHVTHTQTESWGGNVAGFVRTDVTRNLIAMPDDGQGNPVWGETKTVSTFDTTRGRVETVEDLGEVGPGKDGDEQCTRTWYTDYPALNMYSYVSRTQTVSVGCGVASPDLSQQLIADSRTSYDKQAWNVPPTKGSATRVETLDRFDGTKVLYVQASETTDLDGYGRVKATKDALGRVTGTEYTEIDGLTTQVKITNPLGHVTTTTVDPAFGVPTRIVDANLKRVDMTYDALGGVTAVWKADRNRDQGATPTTKFSYKIRTDKATVITTERLNNDGSYRASHELFDGLLRPRQTQTAGPGGLLLTDTFHDGRGKAWKTNGVYLATGTAGDVPIVTVEGSVNAQQKVGYDGAGRVVSQTFAVAGDDRWTTTTAYEGDRTHVDPPTGGTPTTTVTDARGRVSEIHQYSGTGPTGPADVTRYGYTAAGMLETVTDPLNNTWRYHYNQRNLKDLVTDPDAGDTRYTYDGIGNVTSVTDSRGIKVSTRYDALNRRTETWQGELDSGTKTAVWSYDTTGNKGELYYSQRIVAGQSYYTITMTRDDLYRPTKTRYSFPSGGVGTLLGKSYDFTTAYNTDGTVQSTGLPAAGGLPGEAVATTYDSFLRPTTVTGTTSYVTATAYSNVGELLQAELYTGGTGKKAWLTWDYERGTGRLKAAKVNRQGVATVDADTAYDYDAAGNVLAIADRPVGGQVDVQCFAYDHLRRLVEAWSTANVTKTCADGVSGTGVGGPAAYHHSWTFDKVGNRDTETIHSVTGGADTVRDYQYPAQGGSEKQPHALTRIVEDGPNGPKTFNYTYDAAGNTLCRPGGTGTNNCAVGNLAGQQSLVWDAEGHLQSSTPTGGQPTDYVYDADGNRIVRKEPGGKTTLYLPGMELALSGTVVTGTRFYGITGATVAVRTTTGVYFESGDHHGTASSSIDAASGTITRRRSSPYGMLRESAPPAFWPDQRGFLGGTQDATTGLTHLGAREYDPAIGRFISVDPIMDLKDPSQWNGYAYANNSPVSLSDPSGLRPECGNGGNRETCDNTAPMANGAGTWTNNNTTHPVIEPYVFIPDPEKPISFPAYVELAGCPYMPSHCHVTDLSEEQKLSFLGAYLCSYMQECDLQNELKRQAGLTFMEWMSYVPVVGVPYSVALAKEAWSEGNYTGAALEIAGIVPIGKLPKVTKAVDEVVDFAAGFCRLVNSFDPDTLVLMADGGTKKIKDVAVGDEVAATDPVSGQTLAKAVTRVHVNRDEQLTLLAVVDETGRESVVDTTWEHPFWSVSRAAWVDAADLEPGETLRAPGTQTITVRAVDNTHGSKVMYNLTVADLHTYYVLAGGTPVLVHNDDSPIDLNGKSYTVWQSGPYRIDIEARNGMKQMHFQVQFKGIKSGDAPKYQFDPETGRFTDMPKSIEKDLAKNHKSYQKGLQVGANVFGRVIGTCG</sequence>
<dbReference type="Proteomes" id="UP000630887">
    <property type="component" value="Unassembled WGS sequence"/>
</dbReference>
<accession>A0A8J3P9B4</accession>
<dbReference type="RefSeq" id="WP_203694925.1">
    <property type="nucleotide sequence ID" value="NZ_BAAALC010000066.1"/>
</dbReference>
<dbReference type="Gene3D" id="2.170.16.10">
    <property type="entry name" value="Hedgehog/Intein (Hint) domain"/>
    <property type="match status" value="1"/>
</dbReference>
<feature type="region of interest" description="Disordered" evidence="2">
    <location>
        <begin position="1220"/>
        <end position="1239"/>
    </location>
</feature>
<dbReference type="SUPFAM" id="SSF51294">
    <property type="entry name" value="Hedgehog/intein (Hint) domain"/>
    <property type="match status" value="1"/>
</dbReference>
<comment type="caution">
    <text evidence="5">The sequence shown here is derived from an EMBL/GenBank/DDBJ whole genome shotgun (WGS) entry which is preliminary data.</text>
</comment>
<evidence type="ECO:0000256" key="1">
    <source>
        <dbReference type="ARBA" id="ARBA00022737"/>
    </source>
</evidence>
<evidence type="ECO:0000259" key="4">
    <source>
        <dbReference type="SMART" id="SM00306"/>
    </source>
</evidence>
<feature type="signal peptide" evidence="3">
    <location>
        <begin position="1"/>
        <end position="35"/>
    </location>
</feature>
<dbReference type="NCBIfam" id="TIGR03696">
    <property type="entry name" value="Rhs_assc_core"/>
    <property type="match status" value="1"/>
</dbReference>
<evidence type="ECO:0000256" key="2">
    <source>
        <dbReference type="SAM" id="MobiDB-lite"/>
    </source>
</evidence>
<reference evidence="5 6" key="1">
    <citation type="submission" date="2021-01" db="EMBL/GenBank/DDBJ databases">
        <title>Whole genome shotgun sequence of Catellatospora coxensis NBRC 107359.</title>
        <authorList>
            <person name="Komaki H."/>
            <person name="Tamura T."/>
        </authorList>
    </citation>
    <scope>NUCLEOTIDE SEQUENCE [LARGE SCALE GENOMIC DNA]</scope>
    <source>
        <strain evidence="5 6">NBRC 107359</strain>
    </source>
</reference>
<keyword evidence="6" id="KW-1185">Reference proteome</keyword>
<dbReference type="InterPro" id="IPR006530">
    <property type="entry name" value="YD"/>
</dbReference>
<dbReference type="InterPro" id="IPR036844">
    <property type="entry name" value="Hint_dom_sf"/>
</dbReference>
<protein>
    <recommendedName>
        <fullName evidence="4">Hint domain-containing protein</fullName>
    </recommendedName>
</protein>
<evidence type="ECO:0000256" key="3">
    <source>
        <dbReference type="SAM" id="SignalP"/>
    </source>
</evidence>
<evidence type="ECO:0000313" key="5">
    <source>
        <dbReference type="EMBL" id="GIG08612.1"/>
    </source>
</evidence>
<feature type="domain" description="Hint" evidence="4">
    <location>
        <begin position="2022"/>
        <end position="2123"/>
    </location>
</feature>
<dbReference type="InterPro" id="IPR056823">
    <property type="entry name" value="TEN-like_YD-shell"/>
</dbReference>
<evidence type="ECO:0000313" key="6">
    <source>
        <dbReference type="Proteomes" id="UP000630887"/>
    </source>
</evidence>
<keyword evidence="3" id="KW-0732">Signal</keyword>
<dbReference type="Pfam" id="PF07591">
    <property type="entry name" value="PT-HINT"/>
    <property type="match status" value="1"/>
</dbReference>
<dbReference type="CDD" id="cd00081">
    <property type="entry name" value="Hint"/>
    <property type="match status" value="1"/>
</dbReference>
<dbReference type="InterPro" id="IPR003587">
    <property type="entry name" value="Hint_dom_N"/>
</dbReference>
<feature type="compositionally biased region" description="Basic and acidic residues" evidence="2">
    <location>
        <begin position="67"/>
        <end position="78"/>
    </location>
</feature>